<dbReference type="InterPro" id="IPR052143">
    <property type="entry name" value="Mitoribosomal_bL36m"/>
</dbReference>
<dbReference type="Pfam" id="PF00444">
    <property type="entry name" value="Ribosomal_L36"/>
    <property type="match status" value="1"/>
</dbReference>
<evidence type="ECO:0000256" key="3">
    <source>
        <dbReference type="ARBA" id="ARBA00022946"/>
    </source>
</evidence>
<evidence type="ECO:0000256" key="5">
    <source>
        <dbReference type="ARBA" id="ARBA00023128"/>
    </source>
</evidence>
<evidence type="ECO:0000313" key="9">
    <source>
        <dbReference type="EMBL" id="CAB0010769.1"/>
    </source>
</evidence>
<keyword evidence="5" id="KW-0496">Mitochondrion</keyword>
<dbReference type="GO" id="GO:0005762">
    <property type="term" value="C:mitochondrial large ribosomal subunit"/>
    <property type="evidence" value="ECO:0007669"/>
    <property type="project" value="TreeGrafter"/>
</dbReference>
<dbReference type="PANTHER" id="PTHR46909">
    <property type="entry name" value="39S RIBOSOMAL PROTEIN L36, MITOCHONDRIAL"/>
    <property type="match status" value="1"/>
</dbReference>
<reference evidence="9 10" key="1">
    <citation type="submission" date="2020-02" db="EMBL/GenBank/DDBJ databases">
        <authorList>
            <person name="Ferguson B K."/>
        </authorList>
    </citation>
    <scope>NUCLEOTIDE SEQUENCE [LARGE SCALE GENOMIC DNA]</scope>
</reference>
<dbReference type="InterPro" id="IPR000473">
    <property type="entry name" value="Ribosomal_bL36"/>
</dbReference>
<gene>
    <name evidence="9" type="ORF">NTEN_LOCUS15775</name>
</gene>
<evidence type="ECO:0000256" key="4">
    <source>
        <dbReference type="ARBA" id="ARBA00022980"/>
    </source>
</evidence>
<comment type="similarity">
    <text evidence="2">Belongs to the bacterial ribosomal protein bL36 family.</text>
</comment>
<evidence type="ECO:0000256" key="7">
    <source>
        <dbReference type="ARBA" id="ARBA00035239"/>
    </source>
</evidence>
<dbReference type="OrthoDB" id="10265903at2759"/>
<dbReference type="InterPro" id="IPR035977">
    <property type="entry name" value="Ribosomal_bL36_sp"/>
</dbReference>
<dbReference type="AlphaFoldDB" id="A0A6H5H5L9"/>
<dbReference type="GO" id="GO:0006412">
    <property type="term" value="P:translation"/>
    <property type="evidence" value="ECO:0007669"/>
    <property type="project" value="InterPro"/>
</dbReference>
<organism evidence="9 10">
    <name type="scientific">Nesidiocoris tenuis</name>
    <dbReference type="NCBI Taxonomy" id="355587"/>
    <lineage>
        <taxon>Eukaryota</taxon>
        <taxon>Metazoa</taxon>
        <taxon>Ecdysozoa</taxon>
        <taxon>Arthropoda</taxon>
        <taxon>Hexapoda</taxon>
        <taxon>Insecta</taxon>
        <taxon>Pterygota</taxon>
        <taxon>Neoptera</taxon>
        <taxon>Paraneoptera</taxon>
        <taxon>Hemiptera</taxon>
        <taxon>Heteroptera</taxon>
        <taxon>Panheteroptera</taxon>
        <taxon>Cimicomorpha</taxon>
        <taxon>Miridae</taxon>
        <taxon>Dicyphina</taxon>
        <taxon>Nesidiocoris</taxon>
    </lineage>
</organism>
<keyword evidence="4" id="KW-0689">Ribosomal protein</keyword>
<comment type="subcellular location">
    <subcellularLocation>
        <location evidence="1">Mitochondrion</location>
    </subcellularLocation>
</comment>
<dbReference type="Proteomes" id="UP000479000">
    <property type="component" value="Unassembled WGS sequence"/>
</dbReference>
<keyword evidence="6" id="KW-0687">Ribonucleoprotein</keyword>
<sequence length="96" mass="11113">MSIIFQKSHFSNFGFRTPASRALLAPPMTVSVNQTAGFKIKYSLKKRCKDCFIYVKDGRRSILCPTHGRHKQLNPVKKPRYTWTIALAMQSKVRPW</sequence>
<evidence type="ECO:0000256" key="6">
    <source>
        <dbReference type="ARBA" id="ARBA00023274"/>
    </source>
</evidence>
<evidence type="ECO:0000256" key="2">
    <source>
        <dbReference type="ARBA" id="ARBA00007645"/>
    </source>
</evidence>
<name>A0A6H5H5L9_9HEMI</name>
<dbReference type="SUPFAM" id="SSF57840">
    <property type="entry name" value="Ribosomal protein L36"/>
    <property type="match status" value="1"/>
</dbReference>
<keyword evidence="3" id="KW-0809">Transit peptide</keyword>
<evidence type="ECO:0000313" key="10">
    <source>
        <dbReference type="Proteomes" id="UP000479000"/>
    </source>
</evidence>
<evidence type="ECO:0000256" key="1">
    <source>
        <dbReference type="ARBA" id="ARBA00004173"/>
    </source>
</evidence>
<keyword evidence="10" id="KW-1185">Reference proteome</keyword>
<accession>A0A6H5H5L9</accession>
<dbReference type="EMBL" id="CADCXU010023225">
    <property type="protein sequence ID" value="CAB0010769.1"/>
    <property type="molecule type" value="Genomic_DNA"/>
</dbReference>
<protein>
    <recommendedName>
        <fullName evidence="7">Large ribosomal subunit protein bL36m</fullName>
    </recommendedName>
    <alternativeName>
        <fullName evidence="8">39S ribosomal protein L36, mitochondrial</fullName>
    </alternativeName>
</protein>
<evidence type="ECO:0000256" key="8">
    <source>
        <dbReference type="ARBA" id="ARBA00035411"/>
    </source>
</evidence>
<dbReference type="GO" id="GO:0003735">
    <property type="term" value="F:structural constituent of ribosome"/>
    <property type="evidence" value="ECO:0007669"/>
    <property type="project" value="InterPro"/>
</dbReference>
<dbReference type="PANTHER" id="PTHR46909:SF1">
    <property type="entry name" value="LARGE RIBOSOMAL SUBUNIT PROTEIN BL36M"/>
    <property type="match status" value="1"/>
</dbReference>
<proteinExistence type="inferred from homology"/>